<evidence type="ECO:0000313" key="2">
    <source>
        <dbReference type="EMBL" id="CAB4987371.1"/>
    </source>
</evidence>
<accession>A0A6J7N211</accession>
<dbReference type="EMBL" id="CAFBOU010000019">
    <property type="protein sequence ID" value="CAB4987371.1"/>
    <property type="molecule type" value="Genomic_DNA"/>
</dbReference>
<reference evidence="2" key="1">
    <citation type="submission" date="2020-05" db="EMBL/GenBank/DDBJ databases">
        <authorList>
            <person name="Chiriac C."/>
            <person name="Salcher M."/>
            <person name="Ghai R."/>
            <person name="Kavagutti S V."/>
        </authorList>
    </citation>
    <scope>NUCLEOTIDE SEQUENCE</scope>
</reference>
<evidence type="ECO:0000313" key="1">
    <source>
        <dbReference type="EMBL" id="CAB4787476.1"/>
    </source>
</evidence>
<gene>
    <name evidence="1" type="ORF">UFOPK2928_01173</name>
    <name evidence="2" type="ORF">UFOPK4010_00381</name>
</gene>
<organism evidence="2">
    <name type="scientific">freshwater metagenome</name>
    <dbReference type="NCBI Taxonomy" id="449393"/>
    <lineage>
        <taxon>unclassified sequences</taxon>
        <taxon>metagenomes</taxon>
        <taxon>ecological metagenomes</taxon>
    </lineage>
</organism>
<protein>
    <submittedName>
        <fullName evidence="2">Unannotated protein</fullName>
    </submittedName>
</protein>
<dbReference type="AlphaFoldDB" id="A0A6J7N211"/>
<dbReference type="EMBL" id="CAEZZY010000166">
    <property type="protein sequence ID" value="CAB4787476.1"/>
    <property type="molecule type" value="Genomic_DNA"/>
</dbReference>
<sequence length="362" mass="38832">MTTTTRKLVLKSGISLYSGPRPDEFFIGTLRKRIAIYGASAPAIFGALKRGANAAEIAATFSLATDQVSDLVDQLHDCEFFETHSSAIQISERANKASEHIKDASFAQIRKRISPELTVTRWLPGVLDSGVSKVSARQSAHLEISGYSRAVQHLYAALLTSGVTYTQFSPSFRRGNEQISELDLIGGYISSTDIGQVFTTTSANKSKSLALFPAVKVESAEELPNNFAEKIIKIHFGEIDPEILGLWMASGQEHLLISEISGGYLTISPIVKPGITPCSRCCQLTIADQSGATLLEGGKDREEMPIAGASYLAGLIAAELVKLIDTGSCSLSSSAVAIDLLDLCNTKHIAVGRHPLCGCGWR</sequence>
<dbReference type="Gene3D" id="3.40.50.720">
    <property type="entry name" value="NAD(P)-binding Rossmann-like Domain"/>
    <property type="match status" value="1"/>
</dbReference>
<name>A0A6J7N211_9ZZZZ</name>
<proteinExistence type="predicted"/>